<evidence type="ECO:0000313" key="2">
    <source>
        <dbReference type="Proteomes" id="UP001586593"/>
    </source>
</evidence>
<sequence>MPYSNTAVNHNATCGAPVLYPFCTMHSCYAAVGCRAQAVAGSRYCQLHRCAEIDCRNEAEPAERIGTSYTLAGTYRTCGQHQYATQHYHFDSHNSVGHETHAPRLPGPADVPLYSWTGGGEYVEGYPLRPQPYPGHGGGQGESLGSSPNWNMHFNRFG</sequence>
<protein>
    <submittedName>
        <fullName evidence="1">Uncharacterized protein</fullName>
    </submittedName>
</protein>
<comment type="caution">
    <text evidence="1">The sequence shown here is derived from an EMBL/GenBank/DDBJ whole genome shotgun (WGS) entry which is preliminary data.</text>
</comment>
<reference evidence="1 2" key="1">
    <citation type="journal article" date="2024" name="Commun. Biol.">
        <title>Comparative genomic analysis of thermophilic fungi reveals convergent evolutionary adaptations and gene losses.</title>
        <authorList>
            <person name="Steindorff A.S."/>
            <person name="Aguilar-Pontes M.V."/>
            <person name="Robinson A.J."/>
            <person name="Andreopoulos B."/>
            <person name="LaButti K."/>
            <person name="Kuo A."/>
            <person name="Mondo S."/>
            <person name="Riley R."/>
            <person name="Otillar R."/>
            <person name="Haridas S."/>
            <person name="Lipzen A."/>
            <person name="Grimwood J."/>
            <person name="Schmutz J."/>
            <person name="Clum A."/>
            <person name="Reid I.D."/>
            <person name="Moisan M.C."/>
            <person name="Butler G."/>
            <person name="Nguyen T.T.M."/>
            <person name="Dewar K."/>
            <person name="Conant G."/>
            <person name="Drula E."/>
            <person name="Henrissat B."/>
            <person name="Hansel C."/>
            <person name="Singer S."/>
            <person name="Hutchinson M.I."/>
            <person name="de Vries R.P."/>
            <person name="Natvig D.O."/>
            <person name="Powell A.J."/>
            <person name="Tsang A."/>
            <person name="Grigoriev I.V."/>
        </authorList>
    </citation>
    <scope>NUCLEOTIDE SEQUENCE [LARGE SCALE GENOMIC DNA]</scope>
    <source>
        <strain evidence="1 2">ATCC 24622</strain>
    </source>
</reference>
<dbReference type="Proteomes" id="UP001586593">
    <property type="component" value="Unassembled WGS sequence"/>
</dbReference>
<organism evidence="1 2">
    <name type="scientific">Phialemonium thermophilum</name>
    <dbReference type="NCBI Taxonomy" id="223376"/>
    <lineage>
        <taxon>Eukaryota</taxon>
        <taxon>Fungi</taxon>
        <taxon>Dikarya</taxon>
        <taxon>Ascomycota</taxon>
        <taxon>Pezizomycotina</taxon>
        <taxon>Sordariomycetes</taxon>
        <taxon>Sordariomycetidae</taxon>
        <taxon>Cephalothecales</taxon>
        <taxon>Cephalothecaceae</taxon>
        <taxon>Phialemonium</taxon>
    </lineage>
</organism>
<keyword evidence="2" id="KW-1185">Reference proteome</keyword>
<gene>
    <name evidence="1" type="ORF">VTK73DRAFT_99</name>
</gene>
<name>A0ABR3Y5M4_9PEZI</name>
<proteinExistence type="predicted"/>
<dbReference type="EMBL" id="JAZHXJ010000010">
    <property type="protein sequence ID" value="KAL1883024.1"/>
    <property type="molecule type" value="Genomic_DNA"/>
</dbReference>
<accession>A0ABR3Y5M4</accession>
<evidence type="ECO:0000313" key="1">
    <source>
        <dbReference type="EMBL" id="KAL1883024.1"/>
    </source>
</evidence>